<sequence length="59" mass="6611">MWDIRAQCLETFIEATYTRQSPAPSNDSSQQQPPPVQPRSIPNLDAVPGIPPAKFYKIL</sequence>
<name>A0A914S6D4_PAREQ</name>
<accession>A0A914S6D4</accession>
<organism evidence="2 3">
    <name type="scientific">Parascaris equorum</name>
    <name type="common">Equine roundworm</name>
    <dbReference type="NCBI Taxonomy" id="6256"/>
    <lineage>
        <taxon>Eukaryota</taxon>
        <taxon>Metazoa</taxon>
        <taxon>Ecdysozoa</taxon>
        <taxon>Nematoda</taxon>
        <taxon>Chromadorea</taxon>
        <taxon>Rhabditida</taxon>
        <taxon>Spirurina</taxon>
        <taxon>Ascaridomorpha</taxon>
        <taxon>Ascaridoidea</taxon>
        <taxon>Ascarididae</taxon>
        <taxon>Parascaris</taxon>
    </lineage>
</organism>
<proteinExistence type="predicted"/>
<feature type="region of interest" description="Disordered" evidence="1">
    <location>
        <begin position="17"/>
        <end position="50"/>
    </location>
</feature>
<dbReference type="Proteomes" id="UP000887564">
    <property type="component" value="Unplaced"/>
</dbReference>
<evidence type="ECO:0000313" key="3">
    <source>
        <dbReference type="WBParaSite" id="PEQ_0001273901-mRNA-1"/>
    </source>
</evidence>
<feature type="compositionally biased region" description="Low complexity" evidence="1">
    <location>
        <begin position="20"/>
        <end position="31"/>
    </location>
</feature>
<protein>
    <submittedName>
        <fullName evidence="3">Uncharacterized protein</fullName>
    </submittedName>
</protein>
<dbReference type="AlphaFoldDB" id="A0A914S6D4"/>
<evidence type="ECO:0000256" key="1">
    <source>
        <dbReference type="SAM" id="MobiDB-lite"/>
    </source>
</evidence>
<keyword evidence="2" id="KW-1185">Reference proteome</keyword>
<reference evidence="3" key="1">
    <citation type="submission" date="2022-11" db="UniProtKB">
        <authorList>
            <consortium name="WormBaseParasite"/>
        </authorList>
    </citation>
    <scope>IDENTIFICATION</scope>
</reference>
<dbReference type="WBParaSite" id="PEQ_0001273901-mRNA-1">
    <property type="protein sequence ID" value="PEQ_0001273901-mRNA-1"/>
    <property type="gene ID" value="PEQ_0001273901"/>
</dbReference>
<evidence type="ECO:0000313" key="2">
    <source>
        <dbReference type="Proteomes" id="UP000887564"/>
    </source>
</evidence>